<sequence length="170" mass="19700">MICTHHANTFTVILMIISFVTLPLSLVALTYFVGENYILDLLDDDGKMNLLAEVIHHKPNADKRTWDLIAYNMNQFAYDHGKYCDKSLFYDGDCCYRVFRSLAIVPYGNNLDRNNEIVDHEVRSTHGTANTNERCPEMNFELRTYILKALAVYRESVDSYWANKYPELAV</sequence>
<evidence type="ECO:0000256" key="1">
    <source>
        <dbReference type="SAM" id="Phobius"/>
    </source>
</evidence>
<name>H0GYU7_SACCK</name>
<accession>H0GYU7</accession>
<keyword evidence="1" id="KW-1133">Transmembrane helix</keyword>
<comment type="caution">
    <text evidence="2">The sequence shown here is derived from an EMBL/GenBank/DDBJ whole genome shotgun (WGS) entry which is preliminary data.</text>
</comment>
<dbReference type="EMBL" id="AGVY01000320">
    <property type="protein sequence ID" value="EHN00990.1"/>
    <property type="molecule type" value="Genomic_DNA"/>
</dbReference>
<proteinExistence type="predicted"/>
<evidence type="ECO:0000313" key="3">
    <source>
        <dbReference type="Proteomes" id="UP000009009"/>
    </source>
</evidence>
<gene>
    <name evidence="2" type="ORF">VIN7_8951</name>
</gene>
<dbReference type="HOGENOM" id="CLU_081384_1_0_1"/>
<dbReference type="InterPro" id="IPR001142">
    <property type="entry name" value="DUP/COS"/>
</dbReference>
<dbReference type="OrthoDB" id="4056488at2759"/>
<evidence type="ECO:0000313" key="2">
    <source>
        <dbReference type="EMBL" id="EHN00990.1"/>
    </source>
</evidence>
<feature type="transmembrane region" description="Helical" evidence="1">
    <location>
        <begin position="12"/>
        <end position="33"/>
    </location>
</feature>
<reference evidence="2 3" key="1">
    <citation type="journal article" date="2012" name="FEMS Yeast Res.">
        <title>The genome sequence of the wine yeast VIN7 reveals an allotriploid hybrid genome with Saccharomyces cerevisiae and Saccharomyces kudriavzevii origins.</title>
        <authorList>
            <person name="Borneman A.R."/>
            <person name="Desany B.A."/>
            <person name="Riches D."/>
            <person name="Affourtit J.P."/>
            <person name="Forgan A.H."/>
            <person name="Pretorius I.S."/>
            <person name="Egholm M."/>
            <person name="Chambers P.J."/>
        </authorList>
    </citation>
    <scope>NUCLEOTIDE SEQUENCE [LARGE SCALE GENOMIC DNA]</scope>
    <source>
        <strain evidence="2 3">VIN7</strain>
    </source>
</reference>
<organism evidence="2 3">
    <name type="scientific">Saccharomyces cerevisiae x Saccharomyces kudriavzevii (strain VIN7)</name>
    <name type="common">Yeast</name>
    <dbReference type="NCBI Taxonomy" id="1095631"/>
    <lineage>
        <taxon>Eukaryota</taxon>
        <taxon>Fungi</taxon>
        <taxon>Dikarya</taxon>
        <taxon>Ascomycota</taxon>
        <taxon>Saccharomycotina</taxon>
        <taxon>Saccharomycetes</taxon>
        <taxon>Saccharomycetales</taxon>
        <taxon>Saccharomycetaceae</taxon>
        <taxon>Saccharomyces</taxon>
    </lineage>
</organism>
<keyword evidence="1" id="KW-0472">Membrane</keyword>
<keyword evidence="3" id="KW-1185">Reference proteome</keyword>
<dbReference type="Pfam" id="PF00674">
    <property type="entry name" value="DUP"/>
    <property type="match status" value="1"/>
</dbReference>
<protein>
    <submittedName>
        <fullName evidence="2">YHL044W-like protein</fullName>
    </submittedName>
</protein>
<keyword evidence="1" id="KW-0812">Transmembrane</keyword>
<dbReference type="Proteomes" id="UP000009009">
    <property type="component" value="Unassembled WGS sequence"/>
</dbReference>
<dbReference type="AlphaFoldDB" id="H0GYU7"/>
<dbReference type="PhylomeDB" id="H0GYU7"/>